<dbReference type="Proteomes" id="UP001139089">
    <property type="component" value="Unassembled WGS sequence"/>
</dbReference>
<gene>
    <name evidence="1" type="ORF">LRX75_09035</name>
</gene>
<dbReference type="InterPro" id="IPR011727">
    <property type="entry name" value="CHP02117"/>
</dbReference>
<sequence>MKRVRRVLRRLSVGLSLLVLLLALAAGLGAIVPQPLFASREAAGEGTRRILVLSNPIHTDIAIPVDAESLARFPFLGEAGVPVGDVAARWILFGRGGRTFYLETPTWADLKPLPLLRGLTLDRAVLHVDVVGALAEPSPTVQGFDIEPAGYKRLLDMIAASFATRDGQVVPVPDVRYGQNDRFFEATGWFTALAGCNTWTARGLRAAGLRTGLWNPLPVSLTFSLTQFN</sequence>
<dbReference type="NCBIfam" id="TIGR02117">
    <property type="entry name" value="chp_urease_rgn"/>
    <property type="match status" value="1"/>
</dbReference>
<proteinExistence type="predicted"/>
<dbReference type="AlphaFoldDB" id="A0A9X1NTS9"/>
<keyword evidence="2" id="KW-1185">Reference proteome</keyword>
<name>A0A9X1NTS9_9HYPH</name>
<reference evidence="1" key="1">
    <citation type="submission" date="2021-12" db="EMBL/GenBank/DDBJ databases">
        <authorList>
            <person name="Li Y."/>
        </authorList>
    </citation>
    <scope>NUCLEOTIDE SEQUENCE</scope>
    <source>
        <strain evidence="1">DKSPLA3</strain>
    </source>
</reference>
<comment type="caution">
    <text evidence="1">The sequence shown here is derived from an EMBL/GenBank/DDBJ whole genome shotgun (WGS) entry which is preliminary data.</text>
</comment>
<dbReference type="EMBL" id="JAJOZR010000005">
    <property type="protein sequence ID" value="MCD7109188.1"/>
    <property type="molecule type" value="Genomic_DNA"/>
</dbReference>
<dbReference type="Pfam" id="PF09601">
    <property type="entry name" value="DUF2459"/>
    <property type="match status" value="1"/>
</dbReference>
<evidence type="ECO:0000313" key="2">
    <source>
        <dbReference type="Proteomes" id="UP001139089"/>
    </source>
</evidence>
<organism evidence="1 2">
    <name type="scientific">Rhizobium quercicola</name>
    <dbReference type="NCBI Taxonomy" id="2901226"/>
    <lineage>
        <taxon>Bacteria</taxon>
        <taxon>Pseudomonadati</taxon>
        <taxon>Pseudomonadota</taxon>
        <taxon>Alphaproteobacteria</taxon>
        <taxon>Hyphomicrobiales</taxon>
        <taxon>Rhizobiaceae</taxon>
        <taxon>Rhizobium/Agrobacterium group</taxon>
        <taxon>Rhizobium</taxon>
    </lineage>
</organism>
<protein>
    <submittedName>
        <fullName evidence="1">TIGR02117 family protein</fullName>
    </submittedName>
</protein>
<accession>A0A9X1NTS9</accession>
<dbReference type="RefSeq" id="WP_231813624.1">
    <property type="nucleotide sequence ID" value="NZ_JAJOZR010000005.1"/>
</dbReference>
<evidence type="ECO:0000313" key="1">
    <source>
        <dbReference type="EMBL" id="MCD7109188.1"/>
    </source>
</evidence>